<organism evidence="1 2">
    <name type="scientific">Flavobacterium columnare (strain ATCC 49512 / CIP 103533 / TG 44/87)</name>
    <dbReference type="NCBI Taxonomy" id="1041826"/>
    <lineage>
        <taxon>Bacteria</taxon>
        <taxon>Pseudomonadati</taxon>
        <taxon>Bacteroidota</taxon>
        <taxon>Flavobacteriia</taxon>
        <taxon>Flavobacteriales</taxon>
        <taxon>Flavobacteriaceae</taxon>
        <taxon>Flavobacterium</taxon>
    </lineage>
</organism>
<dbReference type="EMBL" id="CP003222">
    <property type="protein sequence ID" value="AEW85924.1"/>
    <property type="molecule type" value="Genomic_DNA"/>
</dbReference>
<dbReference type="RefSeq" id="WP_014165203.1">
    <property type="nucleotide sequence ID" value="NC_016510.2"/>
</dbReference>
<protein>
    <submittedName>
        <fullName evidence="1">Phage repressor</fullName>
    </submittedName>
</protein>
<dbReference type="AlphaFoldDB" id="G8XA66"/>
<gene>
    <name evidence="1" type="ordered locus">FCOL_05495</name>
</gene>
<keyword evidence="2" id="KW-1185">Reference proteome</keyword>
<accession>G8XA66</accession>
<proteinExistence type="predicted"/>
<name>G8XA66_FLACA</name>
<evidence type="ECO:0000313" key="2">
    <source>
        <dbReference type="Proteomes" id="UP000005638"/>
    </source>
</evidence>
<dbReference type="HOGENOM" id="CLU_1913952_0_0_10"/>
<dbReference type="KEGG" id="fco:FCOL_05495"/>
<sequence>MDIGKRLSLYLENNGYSKKMFCHIYGFSYNNFVSMLKGNSPFGLKQLNKIHEALPKLNTHWLLYGEGPIELGGEAQTFSILKEEGEMYMNKDDMMEFILLKYLENENIQKRIVKIYKDDIKKKLTEEKFKQE</sequence>
<dbReference type="STRING" id="1041826.FCOL_05495"/>
<dbReference type="Proteomes" id="UP000005638">
    <property type="component" value="Chromosome"/>
</dbReference>
<reference evidence="1 2" key="1">
    <citation type="journal article" date="2012" name="J. Bacteriol.">
        <title>Genome Sequence of the Fish Pathogen Flavobacterium columnare ATCC 49512.</title>
        <authorList>
            <person name="Tekedar H.C."/>
            <person name="Karsi A."/>
            <person name="Gillaspy A.F."/>
            <person name="Dyer D.W."/>
            <person name="Benton N.R."/>
            <person name="Zaitshik J."/>
            <person name="Vamenta S."/>
            <person name="Banes M.M."/>
            <person name="Gulsoy N."/>
            <person name="Aboko-Cole M."/>
            <person name="Waldbieser G.C."/>
            <person name="Lawrence M.L."/>
        </authorList>
    </citation>
    <scope>NUCLEOTIDE SEQUENCE [LARGE SCALE GENOMIC DNA]</scope>
    <source>
        <strain evidence="2">ATCC 49512 / CIP 103533 / TG 44/87</strain>
    </source>
</reference>
<evidence type="ECO:0000313" key="1">
    <source>
        <dbReference type="EMBL" id="AEW85924.1"/>
    </source>
</evidence>